<dbReference type="InterPro" id="IPR029062">
    <property type="entry name" value="Class_I_gatase-like"/>
</dbReference>
<accession>A0AAX4HMH9</accession>
<dbReference type="SUPFAM" id="SSF52317">
    <property type="entry name" value="Class I glutamine amidotransferase-like"/>
    <property type="match status" value="1"/>
</dbReference>
<dbReference type="Gene3D" id="3.40.50.880">
    <property type="match status" value="1"/>
</dbReference>
<evidence type="ECO:0000256" key="2">
    <source>
        <dbReference type="ARBA" id="ARBA00023239"/>
    </source>
</evidence>
<dbReference type="Proteomes" id="UP001324634">
    <property type="component" value="Chromosome"/>
</dbReference>
<dbReference type="AlphaFoldDB" id="A0AAX4HMH9"/>
<keyword evidence="5" id="KW-0315">Glutamine amidotransferase</keyword>
<dbReference type="Pfam" id="PF01965">
    <property type="entry name" value="DJ-1_PfpI"/>
    <property type="match status" value="1"/>
</dbReference>
<keyword evidence="6" id="KW-1185">Reference proteome</keyword>
<dbReference type="GO" id="GO:0019172">
    <property type="term" value="F:glyoxalase III activity"/>
    <property type="evidence" value="ECO:0007669"/>
    <property type="project" value="TreeGrafter"/>
</dbReference>
<dbReference type="InterPro" id="IPR050325">
    <property type="entry name" value="Prot/Nucl_acid_deglycase"/>
</dbReference>
<dbReference type="RefSeq" id="WP_321393551.1">
    <property type="nucleotide sequence ID" value="NZ_CP139487.1"/>
</dbReference>
<dbReference type="PANTHER" id="PTHR48094:SF11">
    <property type="entry name" value="GLUTATHIONE-INDEPENDENT GLYOXALASE HSP31-RELATED"/>
    <property type="match status" value="1"/>
</dbReference>
<evidence type="ECO:0000256" key="1">
    <source>
        <dbReference type="ARBA" id="ARBA00023016"/>
    </source>
</evidence>
<keyword evidence="1" id="KW-0346">Stress response</keyword>
<evidence type="ECO:0000256" key="3">
    <source>
        <dbReference type="ARBA" id="ARBA00038493"/>
    </source>
</evidence>
<dbReference type="GO" id="GO:0005737">
    <property type="term" value="C:cytoplasm"/>
    <property type="evidence" value="ECO:0007669"/>
    <property type="project" value="TreeGrafter"/>
</dbReference>
<organism evidence="5 6">
    <name type="scientific">Peredibacter starrii</name>
    <dbReference type="NCBI Taxonomy" id="28202"/>
    <lineage>
        <taxon>Bacteria</taxon>
        <taxon>Pseudomonadati</taxon>
        <taxon>Bdellovibrionota</taxon>
        <taxon>Bacteriovoracia</taxon>
        <taxon>Bacteriovoracales</taxon>
        <taxon>Bacteriovoracaceae</taxon>
        <taxon>Peredibacter</taxon>
    </lineage>
</organism>
<dbReference type="CDD" id="cd03141">
    <property type="entry name" value="GATase1_Hsp31_like"/>
    <property type="match status" value="1"/>
</dbReference>
<comment type="similarity">
    <text evidence="3">Belongs to the peptidase C56 family. HSP31-like subfamily.</text>
</comment>
<feature type="domain" description="DJ-1/PfpI" evidence="4">
    <location>
        <begin position="52"/>
        <end position="247"/>
    </location>
</feature>
<sequence>MKLFVLLTAILTLGTACSSQKGEHNMKKTALIVVSSHENLGSTGKKTGWYLSEVTHIYYPLSKAGFDIEFASPKGGAAPMDESSRDLKDPENKQFLEDRALMEKMKTTLALSEVDPKKYQVIHFAGGHGAMWDFAENRDINRVASQIYEQGGIVSAVCHGPAALVNIKLSNGDYLIKGKDVNSFTDSEEAAVGNTKVVPFLLETTLKSRGAKFHAGKDWEDKVVVSERLITGQNPQSGHSVGKKIVEMSQAQ</sequence>
<dbReference type="KEGG" id="psti:SOO65_17810"/>
<dbReference type="PROSITE" id="PS51257">
    <property type="entry name" value="PROKAR_LIPOPROTEIN"/>
    <property type="match status" value="1"/>
</dbReference>
<proteinExistence type="inferred from homology"/>
<evidence type="ECO:0000313" key="5">
    <source>
        <dbReference type="EMBL" id="WPU64552.1"/>
    </source>
</evidence>
<reference evidence="5 6" key="1">
    <citation type="submission" date="2023-11" db="EMBL/GenBank/DDBJ databases">
        <title>Peredibacter starrii A3.12.</title>
        <authorList>
            <person name="Mitchell R.J."/>
        </authorList>
    </citation>
    <scope>NUCLEOTIDE SEQUENCE [LARGE SCALE GENOMIC DNA]</scope>
    <source>
        <strain evidence="5 6">A3.12</strain>
    </source>
</reference>
<gene>
    <name evidence="5" type="ORF">SOO65_17810</name>
</gene>
<protein>
    <submittedName>
        <fullName evidence="5">Type 1 glutamine amidotransferase domain-containing protein</fullName>
    </submittedName>
</protein>
<keyword evidence="2" id="KW-0456">Lyase</keyword>
<dbReference type="InterPro" id="IPR002818">
    <property type="entry name" value="DJ-1/PfpI"/>
</dbReference>
<dbReference type="PANTHER" id="PTHR48094">
    <property type="entry name" value="PROTEIN/NUCLEIC ACID DEGLYCASE DJ-1-RELATED"/>
    <property type="match status" value="1"/>
</dbReference>
<dbReference type="GO" id="GO:0019243">
    <property type="term" value="P:methylglyoxal catabolic process to D-lactate via S-lactoyl-glutathione"/>
    <property type="evidence" value="ECO:0007669"/>
    <property type="project" value="TreeGrafter"/>
</dbReference>
<name>A0AAX4HMH9_9BACT</name>
<evidence type="ECO:0000259" key="4">
    <source>
        <dbReference type="Pfam" id="PF01965"/>
    </source>
</evidence>
<evidence type="ECO:0000313" key="6">
    <source>
        <dbReference type="Proteomes" id="UP001324634"/>
    </source>
</evidence>
<dbReference type="EMBL" id="CP139487">
    <property type="protein sequence ID" value="WPU64552.1"/>
    <property type="molecule type" value="Genomic_DNA"/>
</dbReference>